<accession>A0A553MPY2</accession>
<keyword evidence="3" id="KW-1185">Reference proteome</keyword>
<comment type="caution">
    <text evidence="2">The sequence shown here is derived from an EMBL/GenBank/DDBJ whole genome shotgun (WGS) entry which is preliminary data.</text>
</comment>
<sequence>MRYQYTSLAQSPFKVAQFDSPPESGAVASENFKLCDFRARALHLSLSTRTSTDCEGLEIDSSPPEPHGASSEETSPCNKPASRLKSIVPYQNLPRTCEKPSGVTDFCK</sequence>
<feature type="region of interest" description="Disordered" evidence="1">
    <location>
        <begin position="49"/>
        <end position="81"/>
    </location>
</feature>
<evidence type="ECO:0000256" key="1">
    <source>
        <dbReference type="SAM" id="MobiDB-lite"/>
    </source>
</evidence>
<dbReference type="EMBL" id="SRMA01027333">
    <property type="protein sequence ID" value="TRY55237.1"/>
    <property type="molecule type" value="Genomic_DNA"/>
</dbReference>
<protein>
    <submittedName>
        <fullName evidence="2">Uncharacterized protein</fullName>
    </submittedName>
</protein>
<evidence type="ECO:0000313" key="2">
    <source>
        <dbReference type="EMBL" id="TRY55237.1"/>
    </source>
</evidence>
<organism evidence="2 3">
    <name type="scientific">Danionella cerebrum</name>
    <dbReference type="NCBI Taxonomy" id="2873325"/>
    <lineage>
        <taxon>Eukaryota</taxon>
        <taxon>Metazoa</taxon>
        <taxon>Chordata</taxon>
        <taxon>Craniata</taxon>
        <taxon>Vertebrata</taxon>
        <taxon>Euteleostomi</taxon>
        <taxon>Actinopterygii</taxon>
        <taxon>Neopterygii</taxon>
        <taxon>Teleostei</taxon>
        <taxon>Ostariophysi</taxon>
        <taxon>Cypriniformes</taxon>
        <taxon>Danionidae</taxon>
        <taxon>Danioninae</taxon>
        <taxon>Danionella</taxon>
    </lineage>
</organism>
<name>A0A553MPY2_9TELE</name>
<gene>
    <name evidence="2" type="ORF">DNTS_032695</name>
</gene>
<reference evidence="2 3" key="1">
    <citation type="journal article" date="2019" name="Sci. Data">
        <title>Hybrid genome assembly and annotation of Danionella translucida.</title>
        <authorList>
            <person name="Kadobianskyi M."/>
            <person name="Schulze L."/>
            <person name="Schuelke M."/>
            <person name="Judkewitz B."/>
        </authorList>
    </citation>
    <scope>NUCLEOTIDE SEQUENCE [LARGE SCALE GENOMIC DNA]</scope>
    <source>
        <strain evidence="2 3">Bolton</strain>
    </source>
</reference>
<proteinExistence type="predicted"/>
<dbReference type="Proteomes" id="UP000316079">
    <property type="component" value="Unassembled WGS sequence"/>
</dbReference>
<evidence type="ECO:0000313" key="3">
    <source>
        <dbReference type="Proteomes" id="UP000316079"/>
    </source>
</evidence>
<dbReference type="AlphaFoldDB" id="A0A553MPY2"/>